<dbReference type="PANTHER" id="PTHR33348:SF7">
    <property type="entry name" value="PRECURSOR OF CEP11-RELATED"/>
    <property type="match status" value="1"/>
</dbReference>
<sequence>MAKAGLMGTCIFLLVLILCHEAVDVEGRHLKSGSCEKCSSRHGENTVRAAKGGASSGLQQERTSKVEVDGFRPTTPGHSPGAGHSLHN</sequence>
<keyword evidence="5" id="KW-0372">Hormone</keyword>
<dbReference type="AlphaFoldDB" id="A0AAP0X1L8"/>
<dbReference type="Proteomes" id="UP001415857">
    <property type="component" value="Unassembled WGS sequence"/>
</dbReference>
<evidence type="ECO:0000256" key="7">
    <source>
        <dbReference type="ARBA" id="ARBA00023278"/>
    </source>
</evidence>
<evidence type="ECO:0000256" key="4">
    <source>
        <dbReference type="ARBA" id="ARBA00022525"/>
    </source>
</evidence>
<feature type="region of interest" description="Disordered" evidence="8">
    <location>
        <begin position="33"/>
        <end position="88"/>
    </location>
</feature>
<keyword evidence="6 9" id="KW-0732">Signal</keyword>
<dbReference type="GO" id="GO:2000280">
    <property type="term" value="P:regulation of root development"/>
    <property type="evidence" value="ECO:0007669"/>
    <property type="project" value="TreeGrafter"/>
</dbReference>
<dbReference type="GO" id="GO:0006995">
    <property type="term" value="P:cellular response to nitrogen starvation"/>
    <property type="evidence" value="ECO:0007669"/>
    <property type="project" value="UniProtKB-ARBA"/>
</dbReference>
<dbReference type="EMBL" id="JBBPBK010000005">
    <property type="protein sequence ID" value="KAK9285731.1"/>
    <property type="molecule type" value="Genomic_DNA"/>
</dbReference>
<comment type="subcellular location">
    <subcellularLocation>
        <location evidence="1">Secreted</location>
        <location evidence="1">Extracellular space</location>
        <location evidence="1">Apoplast</location>
    </subcellularLocation>
</comment>
<dbReference type="GO" id="GO:0048364">
    <property type="term" value="P:root development"/>
    <property type="evidence" value="ECO:0007669"/>
    <property type="project" value="InterPro"/>
</dbReference>
<dbReference type="GO" id="GO:1901371">
    <property type="term" value="P:regulation of leaf morphogenesis"/>
    <property type="evidence" value="ECO:0007669"/>
    <property type="project" value="TreeGrafter"/>
</dbReference>
<reference evidence="10 11" key="1">
    <citation type="journal article" date="2024" name="Plant J.">
        <title>Genome sequences and population genomics reveal climatic adaptation and genomic divergence between two closely related sweetgum species.</title>
        <authorList>
            <person name="Xu W.Q."/>
            <person name="Ren C.Q."/>
            <person name="Zhang X.Y."/>
            <person name="Comes H.P."/>
            <person name="Liu X.H."/>
            <person name="Li Y.G."/>
            <person name="Kettle C.J."/>
            <person name="Jalonen R."/>
            <person name="Gaisberger H."/>
            <person name="Ma Y.Z."/>
            <person name="Qiu Y.X."/>
        </authorList>
    </citation>
    <scope>NUCLEOTIDE SEQUENCE [LARGE SCALE GENOMIC DNA]</scope>
    <source>
        <strain evidence="10">Hangzhou</strain>
    </source>
</reference>
<evidence type="ECO:0000256" key="2">
    <source>
        <dbReference type="ARBA" id="ARBA00008963"/>
    </source>
</evidence>
<dbReference type="InterPro" id="IPR033250">
    <property type="entry name" value="CEP"/>
</dbReference>
<evidence type="ECO:0000256" key="3">
    <source>
        <dbReference type="ARBA" id="ARBA00022523"/>
    </source>
</evidence>
<gene>
    <name evidence="10" type="ORF">L1049_024930</name>
</gene>
<evidence type="ECO:0000313" key="10">
    <source>
        <dbReference type="EMBL" id="KAK9285731.1"/>
    </source>
</evidence>
<dbReference type="GO" id="GO:1902025">
    <property type="term" value="P:nitrate import"/>
    <property type="evidence" value="ECO:0007669"/>
    <property type="project" value="TreeGrafter"/>
</dbReference>
<evidence type="ECO:0000256" key="5">
    <source>
        <dbReference type="ARBA" id="ARBA00022702"/>
    </source>
</evidence>
<evidence type="ECO:0000256" key="6">
    <source>
        <dbReference type="ARBA" id="ARBA00022729"/>
    </source>
</evidence>
<proteinExistence type="inferred from homology"/>
<comment type="caution">
    <text evidence="10">The sequence shown here is derived from an EMBL/GenBank/DDBJ whole genome shotgun (WGS) entry which is preliminary data.</text>
</comment>
<keyword evidence="4" id="KW-0964">Secreted</keyword>
<evidence type="ECO:0000313" key="11">
    <source>
        <dbReference type="Proteomes" id="UP001415857"/>
    </source>
</evidence>
<organism evidence="10 11">
    <name type="scientific">Liquidambar formosana</name>
    <name type="common">Formosan gum</name>
    <dbReference type="NCBI Taxonomy" id="63359"/>
    <lineage>
        <taxon>Eukaryota</taxon>
        <taxon>Viridiplantae</taxon>
        <taxon>Streptophyta</taxon>
        <taxon>Embryophyta</taxon>
        <taxon>Tracheophyta</taxon>
        <taxon>Spermatophyta</taxon>
        <taxon>Magnoliopsida</taxon>
        <taxon>eudicotyledons</taxon>
        <taxon>Gunneridae</taxon>
        <taxon>Pentapetalae</taxon>
        <taxon>Saxifragales</taxon>
        <taxon>Altingiaceae</taxon>
        <taxon>Liquidambar</taxon>
    </lineage>
</organism>
<dbReference type="PANTHER" id="PTHR33348">
    <property type="entry name" value="PRECURSOR OF CEP5"/>
    <property type="match status" value="1"/>
</dbReference>
<accession>A0AAP0X1L8</accession>
<name>A0AAP0X1L8_LIQFO</name>
<keyword evidence="3" id="KW-0052">Apoplast</keyword>
<comment type="similarity">
    <text evidence="2">Belongs to the C-terminally encoded plant signaling peptide (CEP) family.</text>
</comment>
<protein>
    <submittedName>
        <fullName evidence="10">Uncharacterized protein</fullName>
    </submittedName>
</protein>
<evidence type="ECO:0000256" key="8">
    <source>
        <dbReference type="SAM" id="MobiDB-lite"/>
    </source>
</evidence>
<evidence type="ECO:0000256" key="9">
    <source>
        <dbReference type="SAM" id="SignalP"/>
    </source>
</evidence>
<dbReference type="GO" id="GO:0005179">
    <property type="term" value="F:hormone activity"/>
    <property type="evidence" value="ECO:0007669"/>
    <property type="project" value="UniProtKB-KW"/>
</dbReference>
<evidence type="ECO:0000256" key="1">
    <source>
        <dbReference type="ARBA" id="ARBA00004271"/>
    </source>
</evidence>
<keyword evidence="7" id="KW-0379">Hydroxylation</keyword>
<dbReference type="GO" id="GO:0048046">
    <property type="term" value="C:apoplast"/>
    <property type="evidence" value="ECO:0007669"/>
    <property type="project" value="UniProtKB-SubCell"/>
</dbReference>
<feature type="chain" id="PRO_5042828678" evidence="9">
    <location>
        <begin position="28"/>
        <end position="88"/>
    </location>
</feature>
<keyword evidence="11" id="KW-1185">Reference proteome</keyword>
<feature type="signal peptide" evidence="9">
    <location>
        <begin position="1"/>
        <end position="27"/>
    </location>
</feature>